<keyword evidence="4" id="KW-1185">Reference proteome</keyword>
<feature type="transmembrane region" description="Helical" evidence="2">
    <location>
        <begin position="109"/>
        <end position="129"/>
    </location>
</feature>
<evidence type="ECO:0000313" key="4">
    <source>
        <dbReference type="Proteomes" id="UP001191004"/>
    </source>
</evidence>
<keyword evidence="2" id="KW-1133">Transmembrane helix</keyword>
<sequence>MDSENNLSQDNTINNSESSLDTNQIDTGSSENMTVANESNTWVDASPENTTEMSDVTEEPVVKQEDTFKSTDKSADEPEQEVASPMQPMQTVETPVTQQVAAEKKKMSLTPLFALTTVAAVGALAYTIITSQNQRQQLYHDLSVSKEETKKAQENVIKLEEAVKSDQSIAKENKTTEDKTVVTNNKSVAYDVKYQQLLDVMGKDNLIRGGQIFTNKAGTYAFASLQVGGFNKQKDSLGNEVLVVAGGGWAAEYYRELPNGEWKYAFGGHMAMKCSDYSAEIRRIYHDVERPDGQNNYSCRTDNTGSNYEHL</sequence>
<feature type="compositionally biased region" description="Polar residues" evidence="1">
    <location>
        <begin position="1"/>
        <end position="54"/>
    </location>
</feature>
<organism evidence="3 4">
    <name type="scientific">Candidatus Nanosyncoccus nanoralicus</name>
    <dbReference type="NCBI Taxonomy" id="2171996"/>
    <lineage>
        <taxon>Bacteria</taxon>
        <taxon>Candidatus Saccharimonadota</taxon>
        <taxon>Candidatus Nanosyncoccalia</taxon>
        <taxon>Candidatus Nanosyncoccales</taxon>
        <taxon>Candidatus Nanosyncoccaceae</taxon>
        <taxon>Candidatus Nanosyncoccus</taxon>
    </lineage>
</organism>
<proteinExistence type="predicted"/>
<feature type="compositionally biased region" description="Basic and acidic residues" evidence="1">
    <location>
        <begin position="60"/>
        <end position="76"/>
    </location>
</feature>
<protein>
    <submittedName>
        <fullName evidence="3">Uncharacterized protein</fullName>
    </submittedName>
</protein>
<keyword evidence="2" id="KW-0472">Membrane</keyword>
<evidence type="ECO:0000256" key="1">
    <source>
        <dbReference type="SAM" id="MobiDB-lite"/>
    </source>
</evidence>
<gene>
    <name evidence="3" type="ORF">G3KMM_00482</name>
</gene>
<evidence type="ECO:0000256" key="2">
    <source>
        <dbReference type="SAM" id="Phobius"/>
    </source>
</evidence>
<keyword evidence="2" id="KW-0812">Transmembrane</keyword>
<feature type="region of interest" description="Disordered" evidence="1">
    <location>
        <begin position="292"/>
        <end position="311"/>
    </location>
</feature>
<feature type="region of interest" description="Disordered" evidence="1">
    <location>
        <begin position="1"/>
        <end position="98"/>
    </location>
</feature>
<evidence type="ECO:0000313" key="3">
    <source>
        <dbReference type="EMBL" id="RYC73260.1"/>
    </source>
</evidence>
<comment type="caution">
    <text evidence="3">The sequence shown here is derived from an EMBL/GenBank/DDBJ whole genome shotgun (WGS) entry which is preliminary data.</text>
</comment>
<accession>A0ABY0FJJ8</accession>
<reference evidence="3 4" key="1">
    <citation type="journal article" date="2018" name="bioRxiv">
        <title>Evidence of independent acquisition and adaption of ultra-small bacteria to human hosts across the highly diverse yet reduced genomes of the phylum Saccharibacteria.</title>
        <authorList>
            <person name="McLean J.S."/>
            <person name="Bor B."/>
            <person name="To T.T."/>
            <person name="Liu Q."/>
            <person name="Kearns K.A."/>
            <person name="Solden L.M."/>
            <person name="Wrighton K.C."/>
            <person name="He X."/>
            <person name="Shi W."/>
        </authorList>
    </citation>
    <scope>NUCLEOTIDE SEQUENCE [LARGE SCALE GENOMIC DNA]</scope>
    <source>
        <strain evidence="3 4">TM7_KMM_G3_1_HOT_351</strain>
    </source>
</reference>
<reference evidence="3 4" key="2">
    <citation type="journal article" date="2020" name="Cell Rep.">
        <title>Acquisition and Adaptation of Ultra-small Parasitic Reduced Genome Bacteria to Mammalian Hosts.</title>
        <authorList>
            <person name="McLean J.S."/>
            <person name="Bor B."/>
            <person name="Kerns K.A."/>
            <person name="Liu Q."/>
            <person name="To T.T."/>
            <person name="Solden L."/>
            <person name="Hendrickson E.L."/>
            <person name="Wrighton K."/>
            <person name="Shi W."/>
            <person name="He X."/>
        </authorList>
    </citation>
    <scope>NUCLEOTIDE SEQUENCE [LARGE SCALE GENOMIC DNA]</scope>
    <source>
        <strain evidence="3 4">TM7_KMM_G3_1_HOT_351</strain>
    </source>
</reference>
<dbReference type="Proteomes" id="UP001191004">
    <property type="component" value="Unassembled WGS sequence"/>
</dbReference>
<feature type="compositionally biased region" description="Polar residues" evidence="1">
    <location>
        <begin position="87"/>
        <end position="98"/>
    </location>
</feature>
<dbReference type="RefSeq" id="WP_129605110.1">
    <property type="nucleotide sequence ID" value="NZ_PRLL01000020.1"/>
</dbReference>
<name>A0ABY0FJJ8_9BACT</name>
<dbReference type="EMBL" id="PRLL01000020">
    <property type="protein sequence ID" value="RYC73260.1"/>
    <property type="molecule type" value="Genomic_DNA"/>
</dbReference>
<feature type="compositionally biased region" description="Polar residues" evidence="1">
    <location>
        <begin position="293"/>
        <end position="311"/>
    </location>
</feature>